<comment type="caution">
    <text evidence="2">The sequence shown here is derived from an EMBL/GenBank/DDBJ whole genome shotgun (WGS) entry which is preliminary data.</text>
</comment>
<feature type="compositionally biased region" description="Low complexity" evidence="1">
    <location>
        <begin position="23"/>
        <end position="34"/>
    </location>
</feature>
<gene>
    <name evidence="2" type="ORF">PCOR1329_LOCUS49210</name>
</gene>
<feature type="compositionally biased region" description="Basic residues" evidence="1">
    <location>
        <begin position="87"/>
        <end position="100"/>
    </location>
</feature>
<reference evidence="2" key="1">
    <citation type="submission" date="2023-10" db="EMBL/GenBank/DDBJ databases">
        <authorList>
            <person name="Chen Y."/>
            <person name="Shah S."/>
            <person name="Dougan E. K."/>
            <person name="Thang M."/>
            <person name="Chan C."/>
        </authorList>
    </citation>
    <scope>NUCLEOTIDE SEQUENCE [LARGE SCALE GENOMIC DNA]</scope>
</reference>
<name>A0ABN9ULG1_9DINO</name>
<feature type="compositionally biased region" description="Low complexity" evidence="1">
    <location>
        <begin position="68"/>
        <end position="78"/>
    </location>
</feature>
<organism evidence="2 3">
    <name type="scientific">Prorocentrum cordatum</name>
    <dbReference type="NCBI Taxonomy" id="2364126"/>
    <lineage>
        <taxon>Eukaryota</taxon>
        <taxon>Sar</taxon>
        <taxon>Alveolata</taxon>
        <taxon>Dinophyceae</taxon>
        <taxon>Prorocentrales</taxon>
        <taxon>Prorocentraceae</taxon>
        <taxon>Prorocentrum</taxon>
    </lineage>
</organism>
<keyword evidence="3" id="KW-1185">Reference proteome</keyword>
<proteinExistence type="predicted"/>
<evidence type="ECO:0000313" key="2">
    <source>
        <dbReference type="EMBL" id="CAK0860155.1"/>
    </source>
</evidence>
<evidence type="ECO:0000256" key="1">
    <source>
        <dbReference type="SAM" id="MobiDB-lite"/>
    </source>
</evidence>
<protein>
    <submittedName>
        <fullName evidence="2">Uncharacterized protein</fullName>
    </submittedName>
</protein>
<evidence type="ECO:0000313" key="3">
    <source>
        <dbReference type="Proteomes" id="UP001189429"/>
    </source>
</evidence>
<feature type="region of interest" description="Disordered" evidence="1">
    <location>
        <begin position="1"/>
        <end position="144"/>
    </location>
</feature>
<dbReference type="Proteomes" id="UP001189429">
    <property type="component" value="Unassembled WGS sequence"/>
</dbReference>
<accession>A0ABN9ULG1</accession>
<sequence>APCSEQHLASAPRGGRGSATGGPPTAQSPTQATPGRLWQPSAGEAGARHPLRGAQPASAPAPAPLPDSIPSSSSARSSQRAQETSRRPSKAKRPPRRLPSRKGGYQTASSTGMRWYGIASRGAQKGSQSAVPRRVGAGPGGTSA</sequence>
<dbReference type="EMBL" id="CAUYUJ010015952">
    <property type="protein sequence ID" value="CAK0860155.1"/>
    <property type="molecule type" value="Genomic_DNA"/>
</dbReference>
<feature type="non-terminal residue" evidence="2">
    <location>
        <position position="1"/>
    </location>
</feature>